<dbReference type="EMBL" id="JACEIK010006945">
    <property type="protein sequence ID" value="MCE3049511.1"/>
    <property type="molecule type" value="Genomic_DNA"/>
</dbReference>
<comment type="caution">
    <text evidence="1">The sequence shown here is derived from an EMBL/GenBank/DDBJ whole genome shotgun (WGS) entry which is preliminary data.</text>
</comment>
<feature type="non-terminal residue" evidence="1">
    <location>
        <position position="1"/>
    </location>
</feature>
<reference evidence="1 2" key="1">
    <citation type="journal article" date="2021" name="BMC Genomics">
        <title>Datura genome reveals duplications of psychoactive alkaloid biosynthetic genes and high mutation rate following tissue culture.</title>
        <authorList>
            <person name="Rajewski A."/>
            <person name="Carter-House D."/>
            <person name="Stajich J."/>
            <person name="Litt A."/>
        </authorList>
    </citation>
    <scope>NUCLEOTIDE SEQUENCE [LARGE SCALE GENOMIC DNA]</scope>
    <source>
        <strain evidence="1">AR-01</strain>
    </source>
</reference>
<keyword evidence="2" id="KW-1185">Reference proteome</keyword>
<feature type="non-terminal residue" evidence="1">
    <location>
        <position position="76"/>
    </location>
</feature>
<sequence>IGFRLKESLDDSLDQLTGHSRGSWDKIQRVPVTTCTRTRGERHKNYQALGEVGMTGGHEPYLDGTIVTGDRRKRFG</sequence>
<proteinExistence type="predicted"/>
<evidence type="ECO:0000313" key="2">
    <source>
        <dbReference type="Proteomes" id="UP000823775"/>
    </source>
</evidence>
<accession>A0ABS8WHS1</accession>
<dbReference type="Proteomes" id="UP000823775">
    <property type="component" value="Unassembled WGS sequence"/>
</dbReference>
<name>A0ABS8WHS1_DATST</name>
<gene>
    <name evidence="1" type="ORF">HAX54_045047</name>
</gene>
<organism evidence="1 2">
    <name type="scientific">Datura stramonium</name>
    <name type="common">Jimsonweed</name>
    <name type="synonym">Common thornapple</name>
    <dbReference type="NCBI Taxonomy" id="4076"/>
    <lineage>
        <taxon>Eukaryota</taxon>
        <taxon>Viridiplantae</taxon>
        <taxon>Streptophyta</taxon>
        <taxon>Embryophyta</taxon>
        <taxon>Tracheophyta</taxon>
        <taxon>Spermatophyta</taxon>
        <taxon>Magnoliopsida</taxon>
        <taxon>eudicotyledons</taxon>
        <taxon>Gunneridae</taxon>
        <taxon>Pentapetalae</taxon>
        <taxon>asterids</taxon>
        <taxon>lamiids</taxon>
        <taxon>Solanales</taxon>
        <taxon>Solanaceae</taxon>
        <taxon>Solanoideae</taxon>
        <taxon>Datureae</taxon>
        <taxon>Datura</taxon>
    </lineage>
</organism>
<protein>
    <submittedName>
        <fullName evidence="1">Uncharacterized protein</fullName>
    </submittedName>
</protein>
<evidence type="ECO:0000313" key="1">
    <source>
        <dbReference type="EMBL" id="MCE3049511.1"/>
    </source>
</evidence>